<evidence type="ECO:0000313" key="2">
    <source>
        <dbReference type="Proteomes" id="UP000176101"/>
    </source>
</evidence>
<proteinExistence type="predicted"/>
<dbReference type="EMBL" id="LJGU01000127">
    <property type="protein sequence ID" value="OEV02584.1"/>
    <property type="molecule type" value="Genomic_DNA"/>
</dbReference>
<protein>
    <submittedName>
        <fullName evidence="1">Uncharacterized protein</fullName>
    </submittedName>
</protein>
<organism evidence="1 2">
    <name type="scientific">Streptomyces oceani</name>
    <dbReference type="NCBI Taxonomy" id="1075402"/>
    <lineage>
        <taxon>Bacteria</taxon>
        <taxon>Bacillati</taxon>
        <taxon>Actinomycetota</taxon>
        <taxon>Actinomycetes</taxon>
        <taxon>Kitasatosporales</taxon>
        <taxon>Streptomycetaceae</taxon>
        <taxon>Streptomyces</taxon>
    </lineage>
</organism>
<name>A0A1E7KFB9_9ACTN</name>
<sequence length="76" mass="8511">MRPANRAVRRLLALVLIDPRPDDSSRFKDVLTGIRAGINNYPRLFVIAIRVNDRLTPSPPFDPLTLRACRCSPPAS</sequence>
<comment type="caution">
    <text evidence="1">The sequence shown here is derived from an EMBL/GenBank/DDBJ whole genome shotgun (WGS) entry which is preliminary data.</text>
</comment>
<dbReference type="Proteomes" id="UP000176101">
    <property type="component" value="Unassembled WGS sequence"/>
</dbReference>
<accession>A0A1E7KFB9</accession>
<gene>
    <name evidence="1" type="ORF">AN216_13725</name>
</gene>
<keyword evidence="2" id="KW-1185">Reference proteome</keyword>
<dbReference type="AlphaFoldDB" id="A0A1E7KFB9"/>
<reference evidence="1 2" key="1">
    <citation type="journal article" date="2016" name="Front. Microbiol.">
        <title>Comparative Genomics Analysis of Streptomyces Species Reveals Their Adaptation to the Marine Environment and Their Diversity at the Genomic Level.</title>
        <authorList>
            <person name="Tian X."/>
            <person name="Zhang Z."/>
            <person name="Yang T."/>
            <person name="Chen M."/>
            <person name="Li J."/>
            <person name="Chen F."/>
            <person name="Yang J."/>
            <person name="Li W."/>
            <person name="Zhang B."/>
            <person name="Zhang Z."/>
            <person name="Wu J."/>
            <person name="Zhang C."/>
            <person name="Long L."/>
            <person name="Xiao J."/>
        </authorList>
    </citation>
    <scope>NUCLEOTIDE SEQUENCE [LARGE SCALE GENOMIC DNA]</scope>
    <source>
        <strain evidence="1 2">SCSIO 02100</strain>
    </source>
</reference>
<evidence type="ECO:0000313" key="1">
    <source>
        <dbReference type="EMBL" id="OEV02584.1"/>
    </source>
</evidence>